<feature type="transmembrane region" description="Helical" evidence="3">
    <location>
        <begin position="155"/>
        <end position="174"/>
    </location>
</feature>
<evidence type="ECO:0000256" key="1">
    <source>
        <dbReference type="ARBA" id="ARBA00022692"/>
    </source>
</evidence>
<gene>
    <name evidence="4" type="ORF">E7215_07345</name>
</gene>
<protein>
    <submittedName>
        <fullName evidence="4">ECF transporter S component</fullName>
    </submittedName>
</protein>
<comment type="caution">
    <text evidence="4">The sequence shown here is derived from an EMBL/GenBank/DDBJ whole genome shotgun (WGS) entry which is preliminary data.</text>
</comment>
<dbReference type="PANTHER" id="PTHR37815">
    <property type="entry name" value="UPF0397 PROTEIN BC_2624-RELATED"/>
    <property type="match status" value="1"/>
</dbReference>
<dbReference type="Proteomes" id="UP000768462">
    <property type="component" value="Unassembled WGS sequence"/>
</dbReference>
<sequence>METKPHSKISTRTMVLIGLFAALCYVALFFKIPIPSPVGNPFLHMGNMFVILAALLFTGTIGGLSGSIGMGLFDLMNGYASSVPKTVILKFGIGAIVGCVAARGKNKNAKSPIKWISIASGILILIGTVLFVTATSLGNEIVVVGIEKKLVINPVLYIFSLILGLGLALVCTFAKKLSIEIQYAVLGAVGGIAFNLVGEFLFGVFKLLLIGSGFLPAILSSAVSLPATLINGSFSIFVAVALYVPLSKSLSNKKVNF</sequence>
<dbReference type="GO" id="GO:0016020">
    <property type="term" value="C:membrane"/>
    <property type="evidence" value="ECO:0007669"/>
    <property type="project" value="InterPro"/>
</dbReference>
<dbReference type="AlphaFoldDB" id="A0A927WA68"/>
<dbReference type="Gene3D" id="1.10.1760.20">
    <property type="match status" value="1"/>
</dbReference>
<accession>A0A927WA68</accession>
<dbReference type="EMBL" id="SVCM01000081">
    <property type="protein sequence ID" value="MBE6059973.1"/>
    <property type="molecule type" value="Genomic_DNA"/>
</dbReference>
<feature type="transmembrane region" description="Helical" evidence="3">
    <location>
        <begin position="115"/>
        <end position="135"/>
    </location>
</feature>
<organism evidence="4 5">
    <name type="scientific">Clostridium sulfidigenes</name>
    <dbReference type="NCBI Taxonomy" id="318464"/>
    <lineage>
        <taxon>Bacteria</taxon>
        <taxon>Bacillati</taxon>
        <taxon>Bacillota</taxon>
        <taxon>Clostridia</taxon>
        <taxon>Eubacteriales</taxon>
        <taxon>Clostridiaceae</taxon>
        <taxon>Clostridium</taxon>
    </lineage>
</organism>
<evidence type="ECO:0000256" key="3">
    <source>
        <dbReference type="SAM" id="Phobius"/>
    </source>
</evidence>
<feature type="transmembrane region" description="Helical" evidence="3">
    <location>
        <begin position="42"/>
        <end position="66"/>
    </location>
</feature>
<keyword evidence="2 3" id="KW-1133">Transmembrane helix</keyword>
<reference evidence="4" key="1">
    <citation type="submission" date="2019-04" db="EMBL/GenBank/DDBJ databases">
        <title>Evolution of Biomass-Degrading Anaerobic Consortia Revealed by Metagenomics.</title>
        <authorList>
            <person name="Peng X."/>
        </authorList>
    </citation>
    <scope>NUCLEOTIDE SEQUENCE</scope>
    <source>
        <strain evidence="4">SIG254</strain>
    </source>
</reference>
<feature type="transmembrane region" description="Helical" evidence="3">
    <location>
        <begin position="217"/>
        <end position="244"/>
    </location>
</feature>
<name>A0A927WA68_9CLOT</name>
<evidence type="ECO:0000313" key="4">
    <source>
        <dbReference type="EMBL" id="MBE6059973.1"/>
    </source>
</evidence>
<keyword evidence="3" id="KW-0472">Membrane</keyword>
<feature type="transmembrane region" description="Helical" evidence="3">
    <location>
        <begin position="181"/>
        <end position="205"/>
    </location>
</feature>
<evidence type="ECO:0000256" key="2">
    <source>
        <dbReference type="ARBA" id="ARBA00022989"/>
    </source>
</evidence>
<keyword evidence="1 3" id="KW-0812">Transmembrane</keyword>
<dbReference type="PANTHER" id="PTHR37815:SF3">
    <property type="entry name" value="UPF0397 PROTEIN SPR0429"/>
    <property type="match status" value="1"/>
</dbReference>
<dbReference type="InterPro" id="IPR009825">
    <property type="entry name" value="ECF_substrate-spec-like"/>
</dbReference>
<evidence type="ECO:0000313" key="5">
    <source>
        <dbReference type="Proteomes" id="UP000768462"/>
    </source>
</evidence>
<feature type="transmembrane region" description="Helical" evidence="3">
    <location>
        <begin position="12"/>
        <end position="30"/>
    </location>
</feature>
<dbReference type="Pfam" id="PF07155">
    <property type="entry name" value="ECF-ribofla_trS"/>
    <property type="match status" value="1"/>
</dbReference>
<proteinExistence type="predicted"/>